<dbReference type="RefSeq" id="WP_110814166.1">
    <property type="nucleotide sequence ID" value="NZ_QJTE01000002.1"/>
</dbReference>
<dbReference type="InterPro" id="IPR027275">
    <property type="entry name" value="PRC-brl_dom"/>
</dbReference>
<keyword evidence="3" id="KW-1185">Reference proteome</keyword>
<name>A0A318SRW2_9RHOB</name>
<protein>
    <submittedName>
        <fullName evidence="2">PRC-barrel domain protein</fullName>
    </submittedName>
</protein>
<dbReference type="Gene3D" id="2.30.30.240">
    <property type="entry name" value="PRC-barrel domain"/>
    <property type="match status" value="1"/>
</dbReference>
<organism evidence="2 3">
    <name type="scientific">Pseudoroseicyclus aestuarii</name>
    <dbReference type="NCBI Taxonomy" id="1795041"/>
    <lineage>
        <taxon>Bacteria</taxon>
        <taxon>Pseudomonadati</taxon>
        <taxon>Pseudomonadota</taxon>
        <taxon>Alphaproteobacteria</taxon>
        <taxon>Rhodobacterales</taxon>
        <taxon>Paracoccaceae</taxon>
        <taxon>Pseudoroseicyclus</taxon>
    </lineage>
</organism>
<sequence length="119" mass="13451">MPDTAQTNSAVISSDRVNGTEVYGVEGGSIGHIDHLLIDKKTGRITYAMMGFGGFMGLGEDYYPIPWAKLDYDPGLAGYRTDITREQIEGAPERRDGWYDDRKWEEATYAHYGAPYYWI</sequence>
<proteinExistence type="predicted"/>
<dbReference type="InterPro" id="IPR011033">
    <property type="entry name" value="PRC_barrel-like_sf"/>
</dbReference>
<evidence type="ECO:0000313" key="3">
    <source>
        <dbReference type="Proteomes" id="UP000248311"/>
    </source>
</evidence>
<accession>A0A318SRW2</accession>
<dbReference type="SUPFAM" id="SSF50346">
    <property type="entry name" value="PRC-barrel domain"/>
    <property type="match status" value="1"/>
</dbReference>
<dbReference type="Pfam" id="PF05239">
    <property type="entry name" value="PRC"/>
    <property type="match status" value="1"/>
</dbReference>
<dbReference type="PANTHER" id="PTHR36505">
    <property type="entry name" value="BLR1072 PROTEIN"/>
    <property type="match status" value="1"/>
</dbReference>
<dbReference type="AlphaFoldDB" id="A0A318SRW2"/>
<dbReference type="EMBL" id="QJTE01000002">
    <property type="protein sequence ID" value="PYE84560.1"/>
    <property type="molecule type" value="Genomic_DNA"/>
</dbReference>
<dbReference type="OrthoDB" id="7274881at2"/>
<gene>
    <name evidence="2" type="ORF">DFP88_102361</name>
</gene>
<reference evidence="2 3" key="1">
    <citation type="submission" date="2018-06" db="EMBL/GenBank/DDBJ databases">
        <title>Genomic Encyclopedia of Type Strains, Phase III (KMG-III): the genomes of soil and plant-associated and newly described type strains.</title>
        <authorList>
            <person name="Whitman W."/>
        </authorList>
    </citation>
    <scope>NUCLEOTIDE SEQUENCE [LARGE SCALE GENOMIC DNA]</scope>
    <source>
        <strain evidence="2 3">CECT 9025</strain>
    </source>
</reference>
<evidence type="ECO:0000313" key="2">
    <source>
        <dbReference type="EMBL" id="PYE84560.1"/>
    </source>
</evidence>
<dbReference type="Proteomes" id="UP000248311">
    <property type="component" value="Unassembled WGS sequence"/>
</dbReference>
<dbReference type="PANTHER" id="PTHR36505:SF1">
    <property type="entry name" value="BLR1072 PROTEIN"/>
    <property type="match status" value="1"/>
</dbReference>
<comment type="caution">
    <text evidence="2">The sequence shown here is derived from an EMBL/GenBank/DDBJ whole genome shotgun (WGS) entry which is preliminary data.</text>
</comment>
<feature type="domain" description="PRC-barrel" evidence="1">
    <location>
        <begin position="13"/>
        <end position="86"/>
    </location>
</feature>
<evidence type="ECO:0000259" key="1">
    <source>
        <dbReference type="Pfam" id="PF05239"/>
    </source>
</evidence>